<accession>A0A9P7Z3V8</accession>
<name>A0A9P7Z3V8_9HELO</name>
<gene>
    <name evidence="1" type="ORF">BJ878DRAFT_480176</name>
</gene>
<evidence type="ECO:0000313" key="1">
    <source>
        <dbReference type="EMBL" id="KAG9244415.1"/>
    </source>
</evidence>
<dbReference type="AlphaFoldDB" id="A0A9P7Z3V8"/>
<sequence>MAAPLAFDTNDFNKVTPETHLYHLNRVSKQNRHLAIRAFRKALKAAFRPPTSASYLQSIDGRLVDVSLETDIFFLNYYIPHQQRASGARGASFSQSIHPHQAVPQWLPLLFTRDSILETTFHTKVRRVAVNFEYNRSFNRVRQDFLPLLSQFMDLRDRCFLYDPGNLVRYSSSGRDNEINQIKEIVEKWCNIEGNVVEVFFRQVEGVESEENQTRRKRPLFRLGLHGRQMLRTLAFISIALPPILKGACDVCA</sequence>
<comment type="caution">
    <text evidence="1">The sequence shown here is derived from an EMBL/GenBank/DDBJ whole genome shotgun (WGS) entry which is preliminary data.</text>
</comment>
<dbReference type="EMBL" id="MU253907">
    <property type="protein sequence ID" value="KAG9244415.1"/>
    <property type="molecule type" value="Genomic_DNA"/>
</dbReference>
<reference evidence="1" key="1">
    <citation type="journal article" date="2021" name="IMA Fungus">
        <title>Genomic characterization of three marine fungi, including Emericellopsis atlantica sp. nov. with signatures of a generalist lifestyle and marine biomass degradation.</title>
        <authorList>
            <person name="Hagestad O.C."/>
            <person name="Hou L."/>
            <person name="Andersen J.H."/>
            <person name="Hansen E.H."/>
            <person name="Altermark B."/>
            <person name="Li C."/>
            <person name="Kuhnert E."/>
            <person name="Cox R.J."/>
            <person name="Crous P.W."/>
            <person name="Spatafora J.W."/>
            <person name="Lail K."/>
            <person name="Amirebrahimi M."/>
            <person name="Lipzen A."/>
            <person name="Pangilinan J."/>
            <person name="Andreopoulos W."/>
            <person name="Hayes R.D."/>
            <person name="Ng V."/>
            <person name="Grigoriev I.V."/>
            <person name="Jackson S.A."/>
            <person name="Sutton T.D.S."/>
            <person name="Dobson A.D.W."/>
            <person name="Rama T."/>
        </authorList>
    </citation>
    <scope>NUCLEOTIDE SEQUENCE</scope>
    <source>
        <strain evidence="1">TRa3180A</strain>
    </source>
</reference>
<protein>
    <submittedName>
        <fullName evidence="1">Uncharacterized protein</fullName>
    </submittedName>
</protein>
<organism evidence="1 2">
    <name type="scientific">Calycina marina</name>
    <dbReference type="NCBI Taxonomy" id="1763456"/>
    <lineage>
        <taxon>Eukaryota</taxon>
        <taxon>Fungi</taxon>
        <taxon>Dikarya</taxon>
        <taxon>Ascomycota</taxon>
        <taxon>Pezizomycotina</taxon>
        <taxon>Leotiomycetes</taxon>
        <taxon>Helotiales</taxon>
        <taxon>Pezizellaceae</taxon>
        <taxon>Calycina</taxon>
    </lineage>
</organism>
<proteinExistence type="predicted"/>
<dbReference type="Proteomes" id="UP000887226">
    <property type="component" value="Unassembled WGS sequence"/>
</dbReference>
<evidence type="ECO:0000313" key="2">
    <source>
        <dbReference type="Proteomes" id="UP000887226"/>
    </source>
</evidence>
<keyword evidence="2" id="KW-1185">Reference proteome</keyword>